<evidence type="ECO:0000256" key="1">
    <source>
        <dbReference type="ARBA" id="ARBA00004141"/>
    </source>
</evidence>
<dbReference type="PANTHER" id="PTHR21716">
    <property type="entry name" value="TRANSMEMBRANE PROTEIN"/>
    <property type="match status" value="1"/>
</dbReference>
<proteinExistence type="inferred from homology"/>
<dbReference type="GO" id="GO:0016020">
    <property type="term" value="C:membrane"/>
    <property type="evidence" value="ECO:0007669"/>
    <property type="project" value="UniProtKB-SubCell"/>
</dbReference>
<dbReference type="AlphaFoldDB" id="A0A2H0RHI6"/>
<gene>
    <name evidence="7" type="ORF">COV08_01975</name>
</gene>
<feature type="transmembrane region" description="Helical" evidence="6">
    <location>
        <begin position="230"/>
        <end position="258"/>
    </location>
</feature>
<name>A0A2H0RHI6_9BACT</name>
<keyword evidence="4 6" id="KW-1133">Transmembrane helix</keyword>
<dbReference type="Proteomes" id="UP000230431">
    <property type="component" value="Unassembled WGS sequence"/>
</dbReference>
<dbReference type="PANTHER" id="PTHR21716:SF4">
    <property type="entry name" value="TRANSMEMBRANE PROTEIN 245"/>
    <property type="match status" value="1"/>
</dbReference>
<evidence type="ECO:0000256" key="6">
    <source>
        <dbReference type="SAM" id="Phobius"/>
    </source>
</evidence>
<evidence type="ECO:0000256" key="5">
    <source>
        <dbReference type="ARBA" id="ARBA00023136"/>
    </source>
</evidence>
<evidence type="ECO:0000256" key="3">
    <source>
        <dbReference type="ARBA" id="ARBA00022692"/>
    </source>
</evidence>
<dbReference type="Pfam" id="PF01594">
    <property type="entry name" value="AI-2E_transport"/>
    <property type="match status" value="1"/>
</dbReference>
<sequence>MSDSKPRLYSLALLLVATLILSFLIFRPFLYALILATVFALVAQPLTRRLARGLGERAWLAAGLTIILMIIFVLTPLVVIGWQIFQESQQLYFSLSSGLVNGGGETFRQNWLATWPVLGNFSFDLEAYLAAGLRFLSQNLGAIFSSLAKFAVNAFVFLFALFYLLKDGEKIKRRFITLSPLTKADDEAIVVEVTQAINSVVKGSLTIAVIQGLTSFIGLLVFGVPNPVLWGVLAAIGALVPGVGTALVLLPAVLYLFLTGPLWPAAGLLVWGILAVGLIDNLLGPKLIGRGAKLHPLLTLLSVLGGLSLFGPIGFILGPVTVVFLLVLIEIIYATPFIK</sequence>
<dbReference type="InterPro" id="IPR002549">
    <property type="entry name" value="AI-2E-like"/>
</dbReference>
<evidence type="ECO:0000256" key="2">
    <source>
        <dbReference type="ARBA" id="ARBA00009773"/>
    </source>
</evidence>
<feature type="transmembrane region" description="Helical" evidence="6">
    <location>
        <begin position="142"/>
        <end position="165"/>
    </location>
</feature>
<comment type="subcellular location">
    <subcellularLocation>
        <location evidence="1">Membrane</location>
        <topology evidence="1">Multi-pass membrane protein</topology>
    </subcellularLocation>
</comment>
<keyword evidence="3 6" id="KW-0812">Transmembrane</keyword>
<keyword evidence="5 6" id="KW-0472">Membrane</keyword>
<feature type="transmembrane region" description="Helical" evidence="6">
    <location>
        <begin position="30"/>
        <end position="47"/>
    </location>
</feature>
<evidence type="ECO:0000256" key="4">
    <source>
        <dbReference type="ARBA" id="ARBA00022989"/>
    </source>
</evidence>
<accession>A0A2H0RHI6</accession>
<protein>
    <recommendedName>
        <fullName evidence="9">AI-2E family transporter</fullName>
    </recommendedName>
</protein>
<feature type="transmembrane region" description="Helical" evidence="6">
    <location>
        <begin position="59"/>
        <end position="85"/>
    </location>
</feature>
<evidence type="ECO:0000313" key="7">
    <source>
        <dbReference type="EMBL" id="PIR46021.1"/>
    </source>
</evidence>
<feature type="transmembrane region" description="Helical" evidence="6">
    <location>
        <begin position="205"/>
        <end position="224"/>
    </location>
</feature>
<organism evidence="7 8">
    <name type="scientific">Candidatus Vogelbacteria bacterium CG10_big_fil_rev_8_21_14_0_10_49_38</name>
    <dbReference type="NCBI Taxonomy" id="1975043"/>
    <lineage>
        <taxon>Bacteria</taxon>
        <taxon>Candidatus Vogeliibacteriota</taxon>
    </lineage>
</organism>
<comment type="caution">
    <text evidence="7">The sequence shown here is derived from an EMBL/GenBank/DDBJ whole genome shotgun (WGS) entry which is preliminary data.</text>
</comment>
<reference evidence="7 8" key="1">
    <citation type="submission" date="2017-09" db="EMBL/GenBank/DDBJ databases">
        <title>Depth-based differentiation of microbial function through sediment-hosted aquifers and enrichment of novel symbionts in the deep terrestrial subsurface.</title>
        <authorList>
            <person name="Probst A.J."/>
            <person name="Ladd B."/>
            <person name="Jarett J.K."/>
            <person name="Geller-Mcgrath D.E."/>
            <person name="Sieber C.M."/>
            <person name="Emerson J.B."/>
            <person name="Anantharaman K."/>
            <person name="Thomas B.C."/>
            <person name="Malmstrom R."/>
            <person name="Stieglmeier M."/>
            <person name="Klingl A."/>
            <person name="Woyke T."/>
            <person name="Ryan C.M."/>
            <person name="Banfield J.F."/>
        </authorList>
    </citation>
    <scope>NUCLEOTIDE SEQUENCE [LARGE SCALE GENOMIC DNA]</scope>
    <source>
        <strain evidence="7">CG10_big_fil_rev_8_21_14_0_10_49_38</strain>
    </source>
</reference>
<comment type="similarity">
    <text evidence="2">Belongs to the autoinducer-2 exporter (AI-2E) (TC 2.A.86) family.</text>
</comment>
<evidence type="ECO:0008006" key="9">
    <source>
        <dbReference type="Google" id="ProtNLM"/>
    </source>
</evidence>
<dbReference type="EMBL" id="PCYK01000014">
    <property type="protein sequence ID" value="PIR46021.1"/>
    <property type="molecule type" value="Genomic_DNA"/>
</dbReference>
<feature type="transmembrane region" description="Helical" evidence="6">
    <location>
        <begin position="303"/>
        <end position="333"/>
    </location>
</feature>
<evidence type="ECO:0000313" key="8">
    <source>
        <dbReference type="Proteomes" id="UP000230431"/>
    </source>
</evidence>
<feature type="transmembrane region" description="Helical" evidence="6">
    <location>
        <begin position="265"/>
        <end position="283"/>
    </location>
</feature>